<protein>
    <submittedName>
        <fullName evidence="2">Uncharacterized protein</fullName>
    </submittedName>
</protein>
<proteinExistence type="predicted"/>
<dbReference type="Proteomes" id="UP000887565">
    <property type="component" value="Unplaced"/>
</dbReference>
<name>A0A915IXD8_ROMCU</name>
<sequence length="89" mass="9869">MQLDESLDQRSAEKELLSDVSNCDVISGFPSDHNAIKFQLTRKLYRKRGTGLSCTTVTFVKIEPSPKVVPSSEAGNLNFVYLYIDVLSG</sequence>
<evidence type="ECO:0000313" key="2">
    <source>
        <dbReference type="WBParaSite" id="nRc.2.0.1.t18493-RA"/>
    </source>
</evidence>
<accession>A0A915IXD8</accession>
<dbReference type="WBParaSite" id="nRc.2.0.1.t18493-RA">
    <property type="protein sequence ID" value="nRc.2.0.1.t18493-RA"/>
    <property type="gene ID" value="nRc.2.0.1.g18493"/>
</dbReference>
<organism evidence="1 2">
    <name type="scientific">Romanomermis culicivorax</name>
    <name type="common">Nematode worm</name>
    <dbReference type="NCBI Taxonomy" id="13658"/>
    <lineage>
        <taxon>Eukaryota</taxon>
        <taxon>Metazoa</taxon>
        <taxon>Ecdysozoa</taxon>
        <taxon>Nematoda</taxon>
        <taxon>Enoplea</taxon>
        <taxon>Dorylaimia</taxon>
        <taxon>Mermithida</taxon>
        <taxon>Mermithoidea</taxon>
        <taxon>Mermithidae</taxon>
        <taxon>Romanomermis</taxon>
    </lineage>
</organism>
<dbReference type="AlphaFoldDB" id="A0A915IXD8"/>
<reference evidence="2" key="1">
    <citation type="submission" date="2022-11" db="UniProtKB">
        <authorList>
            <consortium name="WormBaseParasite"/>
        </authorList>
    </citation>
    <scope>IDENTIFICATION</scope>
</reference>
<keyword evidence="1" id="KW-1185">Reference proteome</keyword>
<evidence type="ECO:0000313" key="1">
    <source>
        <dbReference type="Proteomes" id="UP000887565"/>
    </source>
</evidence>